<comment type="caution">
    <text evidence="1">The sequence shown here is derived from an EMBL/GenBank/DDBJ whole genome shotgun (WGS) entry which is preliminary data.</text>
</comment>
<evidence type="ECO:0000313" key="1">
    <source>
        <dbReference type="EMBL" id="MCL1103744.1"/>
    </source>
</evidence>
<dbReference type="EMBL" id="JAKILJ010000001">
    <property type="protein sequence ID" value="MCL1103744.1"/>
    <property type="molecule type" value="Genomic_DNA"/>
</dbReference>
<gene>
    <name evidence="1" type="ORF">L2749_00460</name>
</gene>
<reference evidence="1" key="1">
    <citation type="submission" date="2022-01" db="EMBL/GenBank/DDBJ databases">
        <title>Whole genome-based taxonomy of the Shewanellaceae.</title>
        <authorList>
            <person name="Martin-Rodriguez A.J."/>
        </authorList>
    </citation>
    <scope>NUCLEOTIDE SEQUENCE</scope>
    <source>
        <strain evidence="1">DSM 23803</strain>
    </source>
</reference>
<accession>A0A9X1Z316</accession>
<proteinExistence type="predicted"/>
<dbReference type="Proteomes" id="UP001139408">
    <property type="component" value="Unassembled WGS sequence"/>
</dbReference>
<evidence type="ECO:0000313" key="2">
    <source>
        <dbReference type="Proteomes" id="UP001139408"/>
    </source>
</evidence>
<dbReference type="RefSeq" id="WP_188923480.1">
    <property type="nucleotide sequence ID" value="NZ_BMQI01000001.1"/>
</dbReference>
<dbReference type="AlphaFoldDB" id="A0A9X1Z316"/>
<organism evidence="1 2">
    <name type="scientific">Shewanella algicola</name>
    <dbReference type="NCBI Taxonomy" id="640633"/>
    <lineage>
        <taxon>Bacteria</taxon>
        <taxon>Pseudomonadati</taxon>
        <taxon>Pseudomonadota</taxon>
        <taxon>Gammaproteobacteria</taxon>
        <taxon>Alteromonadales</taxon>
        <taxon>Shewanellaceae</taxon>
        <taxon>Shewanella</taxon>
    </lineage>
</organism>
<name>A0A9X1Z316_9GAMM</name>
<keyword evidence="2" id="KW-1185">Reference proteome</keyword>
<protein>
    <submittedName>
        <fullName evidence="1">Uncharacterized protein</fullName>
    </submittedName>
</protein>
<sequence length="303" mass="32448">MITDVATGIELFPSITEVVNTYPTPADAYNAWANELGLDADSTLSGLLRSDDGSTEIDLGFITTIGGTSTKLMQSTEGSIAVWLNDDAGVINTARPITAITSEQSSVTRAYQSRSGNNPPIIFNFKNPTTDSGSWSPKWNKTQDTAIIYCEWASYSNQNANNSKVAIRIKQGSIEIVCMADSASTGSKFQIFMMDSSSTSGTAVANSNNFATALVPDVTRTFTSVILKNIRGNVTGTDGQPIDTIVRVYNRDTGRLAVEGVSDSQTGEYSLQVPDGEYYVVCLDGSVADDLNALILDRITPVE</sequence>